<dbReference type="NCBIfam" id="NF008967">
    <property type="entry name" value="PRK12313.1"/>
    <property type="match status" value="1"/>
</dbReference>
<comment type="subunit">
    <text evidence="10">Monomer.</text>
</comment>
<dbReference type="NCBIfam" id="TIGR01515">
    <property type="entry name" value="branching_enzym"/>
    <property type="match status" value="1"/>
</dbReference>
<dbReference type="Pfam" id="PF02806">
    <property type="entry name" value="Alpha-amylase_C"/>
    <property type="match status" value="1"/>
</dbReference>
<keyword evidence="8 10" id="KW-0320">Glycogen biosynthesis</keyword>
<dbReference type="InterPro" id="IPR006048">
    <property type="entry name" value="A-amylase/branching_C"/>
</dbReference>
<feature type="region of interest" description="Disordered" evidence="11">
    <location>
        <begin position="1"/>
        <end position="20"/>
    </location>
</feature>
<dbReference type="InterPro" id="IPR004193">
    <property type="entry name" value="Glyco_hydro_13_N"/>
</dbReference>
<feature type="domain" description="Glycosyl hydrolase family 13 catalytic" evidence="12">
    <location>
        <begin position="303"/>
        <end position="667"/>
    </location>
</feature>
<evidence type="ECO:0000256" key="10">
    <source>
        <dbReference type="HAMAP-Rule" id="MF_00685"/>
    </source>
</evidence>
<comment type="caution">
    <text evidence="13">The sequence shown here is derived from an EMBL/GenBank/DDBJ whole genome shotgun (WGS) entry which is preliminary data.</text>
</comment>
<evidence type="ECO:0000256" key="4">
    <source>
        <dbReference type="ARBA" id="ARBA00009000"/>
    </source>
</evidence>
<dbReference type="EMBL" id="JAQQFR010000010">
    <property type="protein sequence ID" value="MFL9879945.1"/>
    <property type="molecule type" value="Genomic_DNA"/>
</dbReference>
<gene>
    <name evidence="10 13" type="primary">glgB</name>
    <name evidence="13" type="ORF">PQR63_16210</name>
</gene>
<accession>A0ABW8ZBP8</accession>
<evidence type="ECO:0000256" key="3">
    <source>
        <dbReference type="ARBA" id="ARBA00004964"/>
    </source>
</evidence>
<dbReference type="PANTHER" id="PTHR43651:SF3">
    <property type="entry name" value="1,4-ALPHA-GLUCAN-BRANCHING ENZYME"/>
    <property type="match status" value="1"/>
</dbReference>
<proteinExistence type="inferred from homology"/>
<protein>
    <recommendedName>
        <fullName evidence="10">1,4-alpha-glucan branching enzyme GlgB</fullName>
        <ecNumber evidence="10">2.4.1.18</ecNumber>
    </recommendedName>
    <alternativeName>
        <fullName evidence="10">1,4-alpha-D-glucan:1,4-alpha-D-glucan 6-glucosyl-transferase</fullName>
    </alternativeName>
    <alternativeName>
        <fullName evidence="10">Alpha-(1-&gt;4)-glucan branching enzyme</fullName>
    </alternativeName>
    <alternativeName>
        <fullName evidence="10">Glycogen branching enzyme</fullName>
        <shortName evidence="10">BE</shortName>
    </alternativeName>
</protein>
<dbReference type="SMART" id="SM00642">
    <property type="entry name" value="Aamy"/>
    <property type="match status" value="1"/>
</dbReference>
<dbReference type="Gene3D" id="2.60.40.10">
    <property type="entry name" value="Immunoglobulins"/>
    <property type="match status" value="1"/>
</dbReference>
<dbReference type="NCBIfam" id="NF003811">
    <property type="entry name" value="PRK05402.1"/>
    <property type="match status" value="1"/>
</dbReference>
<dbReference type="InterPro" id="IPR013780">
    <property type="entry name" value="Glyco_hydro_b"/>
</dbReference>
<feature type="active site" description="Nucleophile" evidence="10">
    <location>
        <position position="462"/>
    </location>
</feature>
<dbReference type="HAMAP" id="MF_00685">
    <property type="entry name" value="GlgB"/>
    <property type="match status" value="1"/>
</dbReference>
<evidence type="ECO:0000256" key="11">
    <source>
        <dbReference type="SAM" id="MobiDB-lite"/>
    </source>
</evidence>
<dbReference type="InterPro" id="IPR017853">
    <property type="entry name" value="GH"/>
</dbReference>
<dbReference type="Proteomes" id="UP001629214">
    <property type="component" value="Unassembled WGS sequence"/>
</dbReference>
<keyword evidence="5 10" id="KW-0321">Glycogen metabolism</keyword>
<evidence type="ECO:0000256" key="5">
    <source>
        <dbReference type="ARBA" id="ARBA00022600"/>
    </source>
</evidence>
<keyword evidence="9 10" id="KW-0119">Carbohydrate metabolism</keyword>
<dbReference type="GO" id="GO:0003844">
    <property type="term" value="F:1,4-alpha-glucan branching enzyme activity"/>
    <property type="evidence" value="ECO:0007669"/>
    <property type="project" value="UniProtKB-EC"/>
</dbReference>
<organism evidence="13 14">
    <name type="scientific">Herbaspirillum rhizosphaerae</name>
    <dbReference type="NCBI Taxonomy" id="346179"/>
    <lineage>
        <taxon>Bacteria</taxon>
        <taxon>Pseudomonadati</taxon>
        <taxon>Pseudomonadota</taxon>
        <taxon>Betaproteobacteria</taxon>
        <taxon>Burkholderiales</taxon>
        <taxon>Oxalobacteraceae</taxon>
        <taxon>Herbaspirillum</taxon>
    </lineage>
</organism>
<keyword evidence="6 10" id="KW-0328">Glycosyltransferase</keyword>
<comment type="function">
    <text evidence="2 10">Catalyzes the formation of the alpha-1,6-glucosidic linkages in glycogen by scission of a 1,4-alpha-linked oligosaccharide from growing alpha-1,4-glucan chains and the subsequent attachment of the oligosaccharide to the alpha-1,6 position.</text>
</comment>
<dbReference type="SUPFAM" id="SSF51011">
    <property type="entry name" value="Glycosyl hydrolase domain"/>
    <property type="match status" value="1"/>
</dbReference>
<dbReference type="Pfam" id="PF02922">
    <property type="entry name" value="CBM_48"/>
    <property type="match status" value="1"/>
</dbReference>
<evidence type="ECO:0000256" key="7">
    <source>
        <dbReference type="ARBA" id="ARBA00022679"/>
    </source>
</evidence>
<reference evidence="13 14" key="1">
    <citation type="journal article" date="2024" name="Chem. Sci.">
        <title>Discovery of megapolipeptins by genome mining of a Burkholderiales bacteria collection.</title>
        <authorList>
            <person name="Paulo B.S."/>
            <person name="Recchia M.J.J."/>
            <person name="Lee S."/>
            <person name="Fergusson C.H."/>
            <person name="Romanowski S.B."/>
            <person name="Hernandez A."/>
            <person name="Krull N."/>
            <person name="Liu D.Y."/>
            <person name="Cavanagh H."/>
            <person name="Bos A."/>
            <person name="Gray C.A."/>
            <person name="Murphy B.T."/>
            <person name="Linington R.G."/>
            <person name="Eustaquio A.S."/>
        </authorList>
    </citation>
    <scope>NUCLEOTIDE SEQUENCE [LARGE SCALE GENOMIC DNA]</scope>
    <source>
        <strain evidence="13 14">RL21-008-BIB-B</strain>
    </source>
</reference>
<dbReference type="SUPFAM" id="SSF81296">
    <property type="entry name" value="E set domains"/>
    <property type="match status" value="1"/>
</dbReference>
<dbReference type="InterPro" id="IPR006407">
    <property type="entry name" value="GlgB"/>
</dbReference>
<dbReference type="CDD" id="cd02855">
    <property type="entry name" value="E_set_GBE_prok_N"/>
    <property type="match status" value="1"/>
</dbReference>
<evidence type="ECO:0000313" key="13">
    <source>
        <dbReference type="EMBL" id="MFL9879945.1"/>
    </source>
</evidence>
<dbReference type="PIRSF" id="PIRSF000463">
    <property type="entry name" value="GlgB"/>
    <property type="match status" value="1"/>
</dbReference>
<evidence type="ECO:0000256" key="2">
    <source>
        <dbReference type="ARBA" id="ARBA00002953"/>
    </source>
</evidence>
<evidence type="ECO:0000256" key="1">
    <source>
        <dbReference type="ARBA" id="ARBA00000826"/>
    </source>
</evidence>
<dbReference type="InterPro" id="IPR044143">
    <property type="entry name" value="GlgB_N_E_set_prok"/>
</dbReference>
<feature type="compositionally biased region" description="Basic and acidic residues" evidence="11">
    <location>
        <begin position="10"/>
        <end position="20"/>
    </location>
</feature>
<dbReference type="SUPFAM" id="SSF51445">
    <property type="entry name" value="(Trans)glycosidases"/>
    <property type="match status" value="1"/>
</dbReference>
<feature type="active site" description="Proton donor" evidence="10">
    <location>
        <position position="515"/>
    </location>
</feature>
<comment type="similarity">
    <text evidence="4 10">Belongs to the glycosyl hydrolase 13 family. GlgB subfamily.</text>
</comment>
<dbReference type="CDD" id="cd11322">
    <property type="entry name" value="AmyAc_Glg_BE"/>
    <property type="match status" value="1"/>
</dbReference>
<evidence type="ECO:0000259" key="12">
    <source>
        <dbReference type="SMART" id="SM00642"/>
    </source>
</evidence>
<dbReference type="Gene3D" id="3.20.20.80">
    <property type="entry name" value="Glycosidases"/>
    <property type="match status" value="1"/>
</dbReference>
<dbReference type="InterPro" id="IPR013783">
    <property type="entry name" value="Ig-like_fold"/>
</dbReference>
<comment type="catalytic activity">
    <reaction evidence="1 10">
        <text>Transfers a segment of a (1-&gt;4)-alpha-D-glucan chain to a primary hydroxy group in a similar glucan chain.</text>
        <dbReference type="EC" id="2.4.1.18"/>
    </reaction>
</comment>
<dbReference type="InterPro" id="IPR014756">
    <property type="entry name" value="Ig_E-set"/>
</dbReference>
<comment type="pathway">
    <text evidence="3 10">Glycan biosynthesis; glycogen biosynthesis.</text>
</comment>
<dbReference type="EC" id="2.4.1.18" evidence="10"/>
<dbReference type="Gene3D" id="2.60.40.1180">
    <property type="entry name" value="Golgi alpha-mannosidase II"/>
    <property type="match status" value="1"/>
</dbReference>
<dbReference type="InterPro" id="IPR006047">
    <property type="entry name" value="GH13_cat_dom"/>
</dbReference>
<sequence length="786" mass="88915">MALPQLKNTMETEHHSLQNEHDTPYFPGVALTASLQHGQLGDPFALLGPRYAKLPQDEQRLRLCCYYPGASAVQVFSRPTDDVDPHGALLGNLTQLETTPGGSETATGIFYGEVVLPAHAAQREIPYVLHVAWPCADGGEEVQITEDAYAFGLLLSDFDLHLFREGRHRQLGRCFGAQVMTIDDVEGVRFAVWAPNARRVSVIGDFNQWDGRRHPMRLRQSAGVWELFIPRLRDGTLYKYEIVGPDGTVLPAKADPLARATEAPPATASRVIDDRSGWRWHDQSWMQQRAQRQSTQSPMSIYEVHAASWMRILEEDGRNLDWNELAERLIPYVKGMGFTHLELLPVMEHPFGGSWGYQPLSQFAPSARFGAAADFAAFVDACHGEGIGVILDWVPAHFPSDPHGLAHFDGTPLYEHGDPREGFHQDWNTLIYNLGRHEVRGFLIASALEWLEHFHVDGLRVDAVASMLYRDYSRNAGEWVPNIHGGRENLEAVAFLRELNQTVHERCPGALMIAEESTSWPGVTAPVEQGGLGFSYKWNMGWMHDTLRYAEQDSIYRRYHHHDFTFGMIYAFSESFVLPISHDEVVHGKRTLLQKMPGDYWQKFANLRAYFGFMWTHPGKKLLFMGSEFGQYDEFDHDKSPQWELLDDPRHRCIQRLVRDLNRIYVDLPALHRYDSQAEGFSWVVGNDSVNSVFAYFRYGDAGEAPLLVVVNMTPVPRHNYRIGVPPGPDNSYQWEEILNTDADMYGGSNLGNAGGVTAQAEHWHGHPASVLLTLPPLSTLVLRRR</sequence>
<dbReference type="InterPro" id="IPR037439">
    <property type="entry name" value="Branching_enzy"/>
</dbReference>
<evidence type="ECO:0000256" key="8">
    <source>
        <dbReference type="ARBA" id="ARBA00023056"/>
    </source>
</evidence>
<evidence type="ECO:0000256" key="6">
    <source>
        <dbReference type="ARBA" id="ARBA00022676"/>
    </source>
</evidence>
<dbReference type="PANTHER" id="PTHR43651">
    <property type="entry name" value="1,4-ALPHA-GLUCAN-BRANCHING ENZYME"/>
    <property type="match status" value="1"/>
</dbReference>
<evidence type="ECO:0000256" key="9">
    <source>
        <dbReference type="ARBA" id="ARBA00023277"/>
    </source>
</evidence>
<evidence type="ECO:0000313" key="14">
    <source>
        <dbReference type="Proteomes" id="UP001629214"/>
    </source>
</evidence>
<keyword evidence="7 10" id="KW-0808">Transferase</keyword>
<dbReference type="Pfam" id="PF00128">
    <property type="entry name" value="Alpha-amylase"/>
    <property type="match status" value="1"/>
</dbReference>
<name>A0ABW8ZBP8_9BURK</name>
<keyword evidence="14" id="KW-1185">Reference proteome</keyword>